<dbReference type="InterPro" id="IPR041664">
    <property type="entry name" value="AAA_16"/>
</dbReference>
<dbReference type="SUPFAM" id="SSF52540">
    <property type="entry name" value="P-loop containing nucleoside triphosphate hydrolases"/>
    <property type="match status" value="1"/>
</dbReference>
<dbReference type="GO" id="GO:0006355">
    <property type="term" value="P:regulation of DNA-templated transcription"/>
    <property type="evidence" value="ECO:0007669"/>
    <property type="project" value="InterPro"/>
</dbReference>
<dbReference type="Pfam" id="PF25872">
    <property type="entry name" value="HTH_77"/>
    <property type="match status" value="1"/>
</dbReference>
<reference evidence="5" key="1">
    <citation type="submission" date="2021-01" db="EMBL/GenBank/DDBJ databases">
        <title>Whole genome shotgun sequence of Virgisporangium aurantiacum NBRC 16421.</title>
        <authorList>
            <person name="Komaki H."/>
            <person name="Tamura T."/>
        </authorList>
    </citation>
    <scope>NUCLEOTIDE SEQUENCE</scope>
    <source>
        <strain evidence="5">NBRC 16421</strain>
    </source>
</reference>
<dbReference type="SMART" id="SM00862">
    <property type="entry name" value="Trans_reg_C"/>
    <property type="match status" value="1"/>
</dbReference>
<dbReference type="InterPro" id="IPR027417">
    <property type="entry name" value="P-loop_NTPase"/>
</dbReference>
<dbReference type="SMART" id="SM01043">
    <property type="entry name" value="BTAD"/>
    <property type="match status" value="1"/>
</dbReference>
<feature type="domain" description="OmpR/PhoB-type" evidence="4">
    <location>
        <begin position="1"/>
        <end position="91"/>
    </location>
</feature>
<comment type="similarity">
    <text evidence="1">Belongs to the AfsR/DnrI/RedD regulatory family.</text>
</comment>
<protein>
    <submittedName>
        <fullName evidence="5">SARP family transcriptional regulator</fullName>
    </submittedName>
</protein>
<dbReference type="PANTHER" id="PTHR47691:SF3">
    <property type="entry name" value="HTH-TYPE TRANSCRIPTIONAL REGULATOR RV0890C-RELATED"/>
    <property type="match status" value="1"/>
</dbReference>
<dbReference type="Gene3D" id="1.10.10.10">
    <property type="entry name" value="Winged helix-like DNA-binding domain superfamily/Winged helix DNA-binding domain"/>
    <property type="match status" value="1"/>
</dbReference>
<dbReference type="PRINTS" id="PR00364">
    <property type="entry name" value="DISEASERSIST"/>
</dbReference>
<dbReference type="SUPFAM" id="SSF48452">
    <property type="entry name" value="TPR-like"/>
    <property type="match status" value="3"/>
</dbReference>
<feature type="DNA-binding region" description="OmpR/PhoB-type" evidence="3">
    <location>
        <begin position="1"/>
        <end position="91"/>
    </location>
</feature>
<dbReference type="SUPFAM" id="SSF46894">
    <property type="entry name" value="C-terminal effector domain of the bipartite response regulators"/>
    <property type="match status" value="1"/>
</dbReference>
<dbReference type="InterPro" id="IPR001867">
    <property type="entry name" value="OmpR/PhoB-type_DNA-bd"/>
</dbReference>
<dbReference type="InterPro" id="IPR016032">
    <property type="entry name" value="Sig_transdc_resp-reg_C-effctor"/>
</dbReference>
<dbReference type="InterPro" id="IPR058852">
    <property type="entry name" value="HTH_77"/>
</dbReference>
<dbReference type="Pfam" id="PF13191">
    <property type="entry name" value="AAA_16"/>
    <property type="match status" value="1"/>
</dbReference>
<gene>
    <name evidence="5" type="ORF">Vau01_070020</name>
</gene>
<dbReference type="InterPro" id="IPR036388">
    <property type="entry name" value="WH-like_DNA-bd_sf"/>
</dbReference>
<dbReference type="InterPro" id="IPR005158">
    <property type="entry name" value="BTAD"/>
</dbReference>
<dbReference type="Pfam" id="PF03704">
    <property type="entry name" value="BTAD"/>
    <property type="match status" value="1"/>
</dbReference>
<name>A0A8J4E2Y4_9ACTN</name>
<evidence type="ECO:0000256" key="2">
    <source>
        <dbReference type="ARBA" id="ARBA00023125"/>
    </source>
</evidence>
<sequence length="1062" mass="112150">MYYGVLGPTQARSSAGDEVALGGTGLRALLGMLVVDAGRIVGAERLIDGLYGENPPAGAANALQSQVSRLRRALGGTGAIEFHPAGYRLAVEPDDTDLHRFERLAAAGRRALATGDHVSAARDLTAALDLWRGTPFADVGGAPFAAVQAARLAEVRLGALEDRAEADLALGRAAACAAELAPLVAAHPLRERLRGLLMRALAASGRAAEALASYEEARELLADQLGTSPSEQLSAVHVAVLRGESAEPGPPADATPLRVAPPAQLTSFVGREAELDRLAALLARTRLVTLIGPGGAGKTRLAVEAAARASTGAGSEVCFVELAPIADGADVPRAVLGALGLRESGMIAGPDRTGPTRTDATERLAAALAGRDLLLVVDNCEHVVDEVARLLARLLGACPQLKVLATSREALGITGETLSPVPPLSLPPAEAGVADATAYPAIRLFVDRAAAVLPGFRLDPANLEPVVRICRALDGLPLAIELAAARLRALPVGEVAVRLDDRFRLLSRGSRTAVARHRTLRAVVEWSWDLLDEDERTLARRLTVFAGGATLAAAEEVCGVDDVVDLLTSLADKSLVEAVDGGRRYRMLDTVRAFGAEQLAAAGEADELRAAHARYFLDVARAAGPHLLRSEQLDWLRRLDDEYDNLHAALRQSMVHGDTGLALRLIAALTPYWWLRGIRGVGAELAAELLADLSDDPVPGLEEEYALCVLHAASGPPVRDLRVQLKNVDALMSSLEALPEQPFLNVMWAVNSGPPMDETEYLLGMVRRYELANDPWLTALRYLGVGYVKWYGGDGEGAAEEFAAGVAQLRVVGERWALATTLAASADLADAQGDLARAAALTDEALAVAAQLDAPAEVAELLCRRADRRIAVGDLVAARADYERAARLARRSGAAELFAATDAGLGMLARLDGDLVRARELFDAALANCPADGFGPSAIRTMILVEVGRCAEQAHETAEAETWYRRALDNSLQQLSPYTAADAVYALADLSLRNGDADTAATLLGTAHLLNSGIGPARPVTSELAARVRDGAGPGYDAAYERGQQMDHESLRAFVNRYNVSR</sequence>
<evidence type="ECO:0000256" key="1">
    <source>
        <dbReference type="ARBA" id="ARBA00005820"/>
    </source>
</evidence>
<dbReference type="GO" id="GO:0003677">
    <property type="term" value="F:DNA binding"/>
    <property type="evidence" value="ECO:0007669"/>
    <property type="project" value="UniProtKB-UniRule"/>
</dbReference>
<dbReference type="EMBL" id="BOPG01000047">
    <property type="protein sequence ID" value="GIJ59486.1"/>
    <property type="molecule type" value="Genomic_DNA"/>
</dbReference>
<dbReference type="AlphaFoldDB" id="A0A8J4E2Y4"/>
<dbReference type="PANTHER" id="PTHR47691">
    <property type="entry name" value="REGULATOR-RELATED"/>
    <property type="match status" value="1"/>
</dbReference>
<dbReference type="InterPro" id="IPR011990">
    <property type="entry name" value="TPR-like_helical_dom_sf"/>
</dbReference>
<dbReference type="Gene3D" id="3.40.50.300">
    <property type="entry name" value="P-loop containing nucleotide triphosphate hydrolases"/>
    <property type="match status" value="1"/>
</dbReference>
<dbReference type="GO" id="GO:0000160">
    <property type="term" value="P:phosphorelay signal transduction system"/>
    <property type="evidence" value="ECO:0007669"/>
    <property type="project" value="InterPro"/>
</dbReference>
<dbReference type="PROSITE" id="PS51755">
    <property type="entry name" value="OMPR_PHOB"/>
    <property type="match status" value="1"/>
</dbReference>
<dbReference type="Gene3D" id="1.25.40.10">
    <property type="entry name" value="Tetratricopeptide repeat domain"/>
    <property type="match status" value="2"/>
</dbReference>
<organism evidence="5 6">
    <name type="scientific">Virgisporangium aurantiacum</name>
    <dbReference type="NCBI Taxonomy" id="175570"/>
    <lineage>
        <taxon>Bacteria</taxon>
        <taxon>Bacillati</taxon>
        <taxon>Actinomycetota</taxon>
        <taxon>Actinomycetes</taxon>
        <taxon>Micromonosporales</taxon>
        <taxon>Micromonosporaceae</taxon>
        <taxon>Virgisporangium</taxon>
    </lineage>
</organism>
<comment type="caution">
    <text evidence="5">The sequence shown here is derived from an EMBL/GenBank/DDBJ whole genome shotgun (WGS) entry which is preliminary data.</text>
</comment>
<proteinExistence type="inferred from homology"/>
<accession>A0A8J4E2Y4</accession>
<dbReference type="CDD" id="cd15831">
    <property type="entry name" value="BTAD"/>
    <property type="match status" value="1"/>
</dbReference>
<keyword evidence="2 3" id="KW-0238">DNA-binding</keyword>
<evidence type="ECO:0000259" key="4">
    <source>
        <dbReference type="PROSITE" id="PS51755"/>
    </source>
</evidence>
<keyword evidence="6" id="KW-1185">Reference proteome</keyword>
<evidence type="ECO:0000313" key="5">
    <source>
        <dbReference type="EMBL" id="GIJ59486.1"/>
    </source>
</evidence>
<dbReference type="RefSeq" id="WP_204001846.1">
    <property type="nucleotide sequence ID" value="NZ_BOPG01000047.1"/>
</dbReference>
<evidence type="ECO:0000256" key="3">
    <source>
        <dbReference type="PROSITE-ProRule" id="PRU01091"/>
    </source>
</evidence>
<evidence type="ECO:0000313" key="6">
    <source>
        <dbReference type="Proteomes" id="UP000612585"/>
    </source>
</evidence>
<dbReference type="Proteomes" id="UP000612585">
    <property type="component" value="Unassembled WGS sequence"/>
</dbReference>
<dbReference type="Pfam" id="PF00486">
    <property type="entry name" value="Trans_reg_C"/>
    <property type="match status" value="1"/>
</dbReference>